<organism evidence="2 3">
    <name type="scientific">Candidatus Vesicomyosocius endoextente</name>
    <dbReference type="NCBI Taxonomy" id="2738853"/>
    <lineage>
        <taxon>Bacteria</taxon>
        <taxon>Pseudomonadati</taxon>
        <taxon>Pseudomonadota</taxon>
        <taxon>Gammaproteobacteria</taxon>
        <taxon>Candidatus Pseudothioglobaceae</taxon>
        <taxon>Candidatus Vesicomyidisocius</taxon>
    </lineage>
</organism>
<keyword evidence="1" id="KW-0472">Membrane</keyword>
<dbReference type="EMBL" id="JACCHU010000001">
    <property type="protein sequence ID" value="NYT52084.1"/>
    <property type="molecule type" value="Genomic_DNA"/>
</dbReference>
<keyword evidence="1" id="KW-0812">Transmembrane</keyword>
<dbReference type="Proteomes" id="UP000525329">
    <property type="component" value="Unassembled WGS sequence"/>
</dbReference>
<feature type="transmembrane region" description="Helical" evidence="1">
    <location>
        <begin position="37"/>
        <end position="55"/>
    </location>
</feature>
<gene>
    <name evidence="2" type="ORF">H0A74_00615</name>
</gene>
<reference evidence="2 3" key="1">
    <citation type="submission" date="2020-05" db="EMBL/GenBank/DDBJ databases">
        <title>Horizontal transmission and recombination maintain forever young bacterial symbiont genomes.</title>
        <authorList>
            <person name="Russell S.L."/>
            <person name="Pepper-Tunick E."/>
            <person name="Svedberg J."/>
            <person name="Byrne A."/>
            <person name="Ruelas Castillo J."/>
            <person name="Vollmers C."/>
            <person name="Beinart R.A."/>
            <person name="Corbett-Detig R."/>
        </authorList>
    </citation>
    <scope>NUCLEOTIDE SEQUENCE [LARGE SCALE GENOMIC DNA]</scope>
    <source>
        <strain evidence="2">Monterey_2004</strain>
    </source>
</reference>
<accession>A0A853G167</accession>
<feature type="transmembrane region" description="Helical" evidence="1">
    <location>
        <begin position="67"/>
        <end position="87"/>
    </location>
</feature>
<keyword evidence="1" id="KW-1133">Transmembrane helix</keyword>
<feature type="transmembrane region" description="Helical" evidence="1">
    <location>
        <begin position="133"/>
        <end position="150"/>
    </location>
</feature>
<name>A0A853G167_9GAMM</name>
<feature type="transmembrane region" description="Helical" evidence="1">
    <location>
        <begin position="6"/>
        <end position="25"/>
    </location>
</feature>
<protein>
    <submittedName>
        <fullName evidence="2">Uncharacterized protein</fullName>
    </submittedName>
</protein>
<dbReference type="AlphaFoldDB" id="A0A853G167"/>
<sequence>MNNAIKVVVGWLVVLWISYVFLSLLPYTFTSYAIESLYIFFIFGVWMSNFLGGMISELSVQYNSYVINGFKLFTFLVMLSFIIFWYLRKNLRFISGLMVLLVMTCSVLFYLFIPLEWIVKWNQNGEIQTNSGLANVVFSILVLGIVMFILNKRA</sequence>
<proteinExistence type="predicted"/>
<evidence type="ECO:0000256" key="1">
    <source>
        <dbReference type="SAM" id="Phobius"/>
    </source>
</evidence>
<evidence type="ECO:0000313" key="3">
    <source>
        <dbReference type="Proteomes" id="UP000525329"/>
    </source>
</evidence>
<feature type="transmembrane region" description="Helical" evidence="1">
    <location>
        <begin position="94"/>
        <end position="113"/>
    </location>
</feature>
<comment type="caution">
    <text evidence="2">The sequence shown here is derived from an EMBL/GenBank/DDBJ whole genome shotgun (WGS) entry which is preliminary data.</text>
</comment>
<evidence type="ECO:0000313" key="2">
    <source>
        <dbReference type="EMBL" id="NYT52084.1"/>
    </source>
</evidence>